<evidence type="ECO:0000313" key="6">
    <source>
        <dbReference type="Proteomes" id="UP000626220"/>
    </source>
</evidence>
<dbReference type="InterPro" id="IPR038404">
    <property type="entry name" value="TRAP_DctP_sf"/>
</dbReference>
<comment type="caution">
    <text evidence="5">The sequence shown here is derived from an EMBL/GenBank/DDBJ whole genome shotgun (WGS) entry which is preliminary data.</text>
</comment>
<protein>
    <recommendedName>
        <fullName evidence="7">TRAP transporter substrate-binding protein</fullName>
    </recommendedName>
</protein>
<evidence type="ECO:0000256" key="1">
    <source>
        <dbReference type="ARBA" id="ARBA00004418"/>
    </source>
</evidence>
<dbReference type="CDD" id="cd13665">
    <property type="entry name" value="PBP2_TRAP_Dctp3_4"/>
    <property type="match status" value="1"/>
</dbReference>
<proteinExistence type="predicted"/>
<organism evidence="5 6">
    <name type="scientific">Seohaeicola zhoushanensis</name>
    <dbReference type="NCBI Taxonomy" id="1569283"/>
    <lineage>
        <taxon>Bacteria</taxon>
        <taxon>Pseudomonadati</taxon>
        <taxon>Pseudomonadota</taxon>
        <taxon>Alphaproteobacteria</taxon>
        <taxon>Rhodobacterales</taxon>
        <taxon>Roseobacteraceae</taxon>
        <taxon>Seohaeicola</taxon>
    </lineage>
</organism>
<dbReference type="Proteomes" id="UP000626220">
    <property type="component" value="Unassembled WGS sequence"/>
</dbReference>
<dbReference type="NCBIfam" id="NF037995">
    <property type="entry name" value="TRAP_S1"/>
    <property type="match status" value="1"/>
</dbReference>
<gene>
    <name evidence="5" type="ORF">GCM10017056_48950</name>
</gene>
<evidence type="ECO:0000256" key="4">
    <source>
        <dbReference type="SAM" id="SignalP"/>
    </source>
</evidence>
<dbReference type="Pfam" id="PF03480">
    <property type="entry name" value="DctP"/>
    <property type="match status" value="1"/>
</dbReference>
<accession>A0A8J3MA90</accession>
<evidence type="ECO:0000313" key="5">
    <source>
        <dbReference type="EMBL" id="GHF72194.1"/>
    </source>
</evidence>
<sequence>MYMKSIRSLILSSAVLIGTLSTADAETLVISSWAPPTHVLNAEAYPAFIKLLEEVTNGEVTAELKLGLAPPPAQADLVMDGAADITHIFHGYTPGRYPAAELAELPGYQGGAEALSGAYWRAYEKYLKDTGMHQEFKLLALVAHGPATLFSVDKVNDLAAIRGMKVRVPGGVGSEVMAELGATGIQVPANKVYETLSAKAADGVTLNIDARQGFNLNEVAPYMYEVPGGFYRGSFAILMNRAKWDSLSPEVQKAIDEKITGETLSRLWGKIWDESDSRVHDEIPADNLVSASTTDVEAFKAISDVVSQSVFAKVEAATGLDAMEVRDFIAEQTVAIESEK</sequence>
<reference evidence="5" key="2">
    <citation type="submission" date="2020-09" db="EMBL/GenBank/DDBJ databases">
        <authorList>
            <person name="Sun Q."/>
            <person name="Kim S."/>
        </authorList>
    </citation>
    <scope>NUCLEOTIDE SEQUENCE</scope>
    <source>
        <strain evidence="5">KCTC 42650</strain>
    </source>
</reference>
<dbReference type="EMBL" id="BNCJ01000031">
    <property type="protein sequence ID" value="GHF72194.1"/>
    <property type="molecule type" value="Genomic_DNA"/>
</dbReference>
<dbReference type="PANTHER" id="PTHR33376:SF15">
    <property type="entry name" value="BLL6794 PROTEIN"/>
    <property type="match status" value="1"/>
</dbReference>
<keyword evidence="2 4" id="KW-0732">Signal</keyword>
<comment type="subcellular location">
    <subcellularLocation>
        <location evidence="1">Periplasm</location>
    </subcellularLocation>
</comment>
<evidence type="ECO:0000256" key="3">
    <source>
        <dbReference type="ARBA" id="ARBA00022764"/>
    </source>
</evidence>
<dbReference type="GO" id="GO:0055085">
    <property type="term" value="P:transmembrane transport"/>
    <property type="evidence" value="ECO:0007669"/>
    <property type="project" value="InterPro"/>
</dbReference>
<dbReference type="AlphaFoldDB" id="A0A8J3MA90"/>
<dbReference type="Gene3D" id="3.40.190.170">
    <property type="entry name" value="Bacterial extracellular solute-binding protein, family 7"/>
    <property type="match status" value="1"/>
</dbReference>
<dbReference type="PANTHER" id="PTHR33376">
    <property type="match status" value="1"/>
</dbReference>
<keyword evidence="6" id="KW-1185">Reference proteome</keyword>
<keyword evidence="3" id="KW-0574">Periplasm</keyword>
<evidence type="ECO:0008006" key="7">
    <source>
        <dbReference type="Google" id="ProtNLM"/>
    </source>
</evidence>
<feature type="chain" id="PRO_5035194374" description="TRAP transporter substrate-binding protein" evidence="4">
    <location>
        <begin position="26"/>
        <end position="340"/>
    </location>
</feature>
<name>A0A8J3MA90_9RHOB</name>
<reference evidence="5" key="1">
    <citation type="journal article" date="2014" name="Int. J. Syst. Evol. Microbiol.">
        <title>Complete genome sequence of Corynebacterium casei LMG S-19264T (=DSM 44701T), isolated from a smear-ripened cheese.</title>
        <authorList>
            <consortium name="US DOE Joint Genome Institute (JGI-PGF)"/>
            <person name="Walter F."/>
            <person name="Albersmeier A."/>
            <person name="Kalinowski J."/>
            <person name="Ruckert C."/>
        </authorList>
    </citation>
    <scope>NUCLEOTIDE SEQUENCE</scope>
    <source>
        <strain evidence="5">KCTC 42650</strain>
    </source>
</reference>
<dbReference type="RefSeq" id="WP_189682760.1">
    <property type="nucleotide sequence ID" value="NZ_BNCJ01000031.1"/>
</dbReference>
<feature type="signal peptide" evidence="4">
    <location>
        <begin position="1"/>
        <end position="25"/>
    </location>
</feature>
<dbReference type="InterPro" id="IPR018389">
    <property type="entry name" value="DctP_fam"/>
</dbReference>
<dbReference type="GO" id="GO:0042597">
    <property type="term" value="C:periplasmic space"/>
    <property type="evidence" value="ECO:0007669"/>
    <property type="project" value="UniProtKB-SubCell"/>
</dbReference>
<evidence type="ECO:0000256" key="2">
    <source>
        <dbReference type="ARBA" id="ARBA00022729"/>
    </source>
</evidence>